<gene>
    <name evidence="2" type="ORF">ACD661_01235</name>
</gene>
<evidence type="ECO:0000313" key="3">
    <source>
        <dbReference type="Proteomes" id="UP001615550"/>
    </source>
</evidence>
<evidence type="ECO:0000313" key="2">
    <source>
        <dbReference type="EMBL" id="MFJ1267172.1"/>
    </source>
</evidence>
<comment type="caution">
    <text evidence="2">The sequence shown here is derived from an EMBL/GenBank/DDBJ whole genome shotgun (WGS) entry which is preliminary data.</text>
</comment>
<feature type="coiled-coil region" evidence="1">
    <location>
        <begin position="517"/>
        <end position="563"/>
    </location>
</feature>
<name>A0ABW8D3A1_9GAMM</name>
<protein>
    <recommendedName>
        <fullName evidence="4">Purine NTPase</fullName>
    </recommendedName>
</protein>
<reference evidence="2 3" key="1">
    <citation type="submission" date="2024-08" db="EMBL/GenBank/DDBJ databases">
        <title>Draft Genome Sequence of Legionella lytica strain DSB2004, Isolated From a Fire Sprinkler System.</title>
        <authorList>
            <person name="Everhart A.D."/>
            <person name="Kidane D.T."/>
            <person name="Farone A.L."/>
            <person name="Farone M.B."/>
        </authorList>
    </citation>
    <scope>NUCLEOTIDE SEQUENCE [LARGE SCALE GENOMIC DNA]</scope>
    <source>
        <strain evidence="2 3">DSB2004</strain>
    </source>
</reference>
<sequence>MNDSLITAILLQADNPWAKPEDVADLHTKLKSNCYTGYFSYLNYFSGIPNGGLEDDYKNISHFITLNTKELITHFDTDALLKHAEALLLEANSKIDKKLTYKAGVCLALVAVYAEDVSRKKAAYEQLAKLFSEKGLLADPQSLARCNAFLAPLPVDTQFSSTRSIIWSWELSGENVGSFEVDRQLLIKKEFLNQPIKKALYLLGLSDLDLFDKDKIQLAYERCYKRLQELSEISCEEVAAHPLLKCFNEAQNLLLHYERLISFNYKSRLQSLESLLHLVKNALITHEEVYTNLYQAIDAFDTELNEILHITQIEPPYITEEILVEHLGGVVGGTKQYKAQEQLHTLIGTFWEDIYTKVAPLLHVANQLLANHENISLRVGILIEFFTKAEKISGLIAQIKELHIRRFTDISIANNATQQWDELGLAMQKVKEQIDYYKKWVRINIRDLIHLNECLVINGVECTKDTDALHLISEQKSLNQHIEEKLEWLSRLDGTAKTIVEGELKNQGIGATAYESIESIKRNLESHKARLLLFKQQGAGKLNELLQEDVSALFQQYKDAAKRLEQCFQERNSMCFSWEKKWDEFLKQQKIMDNVFSALNKKIPPDYDSAEYITQSTAKCILKMRQQKTIFEQKIVDVKKKIELGAIDTFLYLLLKKLIDNEAESFATGNKAALVQFLQNIEQISSDENGQRYTSLVRLIKTEQNDLGQTHEFNCLGWYCTSRSYAPFTPVLHQAEKMASFITNKDWTNTPLSFDAMKYTILKNLIGQECEHYLEQGTHHQDRKSSITRLKQQITLLDQHEGTQGECFQALYESLKNELVATTSSHLRIGFFPGWHQCRLQKVYGALLQNAEQINCLGLEVVETQRLIA</sequence>
<evidence type="ECO:0008006" key="4">
    <source>
        <dbReference type="Google" id="ProtNLM"/>
    </source>
</evidence>
<keyword evidence="1" id="KW-0175">Coiled coil</keyword>
<accession>A0ABW8D3A1</accession>
<dbReference type="EMBL" id="JBGORX010000001">
    <property type="protein sequence ID" value="MFJ1267172.1"/>
    <property type="molecule type" value="Genomic_DNA"/>
</dbReference>
<dbReference type="Proteomes" id="UP001615550">
    <property type="component" value="Unassembled WGS sequence"/>
</dbReference>
<dbReference type="RefSeq" id="WP_400185727.1">
    <property type="nucleotide sequence ID" value="NZ_JBGORX010000001.1"/>
</dbReference>
<organism evidence="2 3">
    <name type="scientific">Legionella lytica</name>
    <dbReference type="NCBI Taxonomy" id="96232"/>
    <lineage>
        <taxon>Bacteria</taxon>
        <taxon>Pseudomonadati</taxon>
        <taxon>Pseudomonadota</taxon>
        <taxon>Gammaproteobacteria</taxon>
        <taxon>Legionellales</taxon>
        <taxon>Legionellaceae</taxon>
        <taxon>Legionella</taxon>
    </lineage>
</organism>
<proteinExistence type="predicted"/>
<evidence type="ECO:0000256" key="1">
    <source>
        <dbReference type="SAM" id="Coils"/>
    </source>
</evidence>
<keyword evidence="3" id="KW-1185">Reference proteome</keyword>